<name>A0ABQ0LH25_MYCCL</name>
<keyword evidence="2 3" id="KW-0378">Hydrolase</keyword>
<evidence type="ECO:0000313" key="6">
    <source>
        <dbReference type="Proteomes" id="UP000815677"/>
    </source>
</evidence>
<feature type="signal peptide" evidence="3">
    <location>
        <begin position="1"/>
        <end position="18"/>
    </location>
</feature>
<evidence type="ECO:0000256" key="2">
    <source>
        <dbReference type="ARBA" id="ARBA00022801"/>
    </source>
</evidence>
<reference evidence="5" key="1">
    <citation type="submission" date="2014-09" db="EMBL/GenBank/DDBJ databases">
        <title>Genome sequence of the luminous mushroom Mycena chlorophos for searching fungal bioluminescence genes.</title>
        <authorList>
            <person name="Tanaka Y."/>
            <person name="Kasuga D."/>
            <person name="Oba Y."/>
            <person name="Hase S."/>
            <person name="Sato K."/>
            <person name="Oba Y."/>
            <person name="Sakakibara Y."/>
        </authorList>
    </citation>
    <scope>NUCLEOTIDE SEQUENCE</scope>
</reference>
<dbReference type="InterPro" id="IPR050309">
    <property type="entry name" value="Type-B_Carboxylest/Lipase"/>
</dbReference>
<dbReference type="PROSITE" id="PS00122">
    <property type="entry name" value="CARBOXYLESTERASE_B_1"/>
    <property type="match status" value="1"/>
</dbReference>
<gene>
    <name evidence="5" type="ORF">MCHLO_07653</name>
</gene>
<accession>A0ABQ0LH25</accession>
<protein>
    <recommendedName>
        <fullName evidence="3">Carboxylic ester hydrolase</fullName>
        <ecNumber evidence="3">3.1.1.-</ecNumber>
    </recommendedName>
</protein>
<evidence type="ECO:0000256" key="1">
    <source>
        <dbReference type="ARBA" id="ARBA00005964"/>
    </source>
</evidence>
<dbReference type="EMBL" id="DF846462">
    <property type="protein sequence ID" value="GAT50408.1"/>
    <property type="molecule type" value="Genomic_DNA"/>
</dbReference>
<organism evidence="5 6">
    <name type="scientific">Mycena chlorophos</name>
    <name type="common">Agaric fungus</name>
    <name type="synonym">Agaricus chlorophos</name>
    <dbReference type="NCBI Taxonomy" id="658473"/>
    <lineage>
        <taxon>Eukaryota</taxon>
        <taxon>Fungi</taxon>
        <taxon>Dikarya</taxon>
        <taxon>Basidiomycota</taxon>
        <taxon>Agaricomycotina</taxon>
        <taxon>Agaricomycetes</taxon>
        <taxon>Agaricomycetidae</taxon>
        <taxon>Agaricales</taxon>
        <taxon>Marasmiineae</taxon>
        <taxon>Mycenaceae</taxon>
        <taxon>Mycena</taxon>
    </lineage>
</organism>
<feature type="domain" description="Carboxylesterase type B" evidence="4">
    <location>
        <begin position="48"/>
        <end position="115"/>
    </location>
</feature>
<evidence type="ECO:0000259" key="4">
    <source>
        <dbReference type="Pfam" id="PF00135"/>
    </source>
</evidence>
<dbReference type="Pfam" id="PF00135">
    <property type="entry name" value="COesterase"/>
    <property type="match status" value="2"/>
</dbReference>
<dbReference type="EC" id="3.1.1.-" evidence="3"/>
<dbReference type="InterPro" id="IPR019826">
    <property type="entry name" value="Carboxylesterase_B_AS"/>
</dbReference>
<dbReference type="SUPFAM" id="SSF53474">
    <property type="entry name" value="alpha/beta-Hydrolases"/>
    <property type="match status" value="1"/>
</dbReference>
<sequence>MLFRFVGFAAAFVARASAQAPLSTVTLDCKYRLLLCSVSDWVATDGTFTGLTNESLGLISFLGIRYADPPIGDLRWRAPVSPPSTNLGHVNATALGFACIGTTQTNSGATTNEDCGGFETGRTRDAPAEYFMPTIKEPMLFVTFEYRLGQFGFLAGTPVKENGTLNAGLWDQRAGLEWVQRYISLFGGDPTRVTIWGQSAGAASVMYHLIAEGGKDRGLFHQAMADSPPALYLPEVTDTYSENLFTQFATLAGCDSGNSSEIMTCLRAASTKKIATAGSDVLNNLTSALYPIAPILDGTFLTERPIAAFESGRFIKVPGVFGYAASFLPISSSNEDSSNTNEGSKWSNELTNPVANTSEPNATQTTVYNFLQGQYPTLTRLSFDAAVELFYPLFEYGNYSLQGQQMYGEMRYICSALLMGSAVRLCGKNAWQYHWDNPFLGSNHGSELDAFFEDTSTYDAASLAVIASMREYWNSFVVSGVPTSSSSNIASANGRTVAWTQSGIVGSPRILLHPAKMAMEEVDLGLEARCAYWHLLESELGT</sequence>
<dbReference type="PANTHER" id="PTHR11559">
    <property type="entry name" value="CARBOXYLESTERASE"/>
    <property type="match status" value="1"/>
</dbReference>
<feature type="chain" id="PRO_5044956050" description="Carboxylic ester hydrolase" evidence="3">
    <location>
        <begin position="19"/>
        <end position="542"/>
    </location>
</feature>
<dbReference type="Proteomes" id="UP000815677">
    <property type="component" value="Unassembled WGS sequence"/>
</dbReference>
<proteinExistence type="inferred from homology"/>
<keyword evidence="3" id="KW-0732">Signal</keyword>
<dbReference type="InterPro" id="IPR029058">
    <property type="entry name" value="AB_hydrolase_fold"/>
</dbReference>
<evidence type="ECO:0000313" key="5">
    <source>
        <dbReference type="EMBL" id="GAT50408.1"/>
    </source>
</evidence>
<keyword evidence="6" id="KW-1185">Reference proteome</keyword>
<evidence type="ECO:0000256" key="3">
    <source>
        <dbReference type="RuleBase" id="RU361235"/>
    </source>
</evidence>
<dbReference type="InterPro" id="IPR002018">
    <property type="entry name" value="CarbesteraseB"/>
</dbReference>
<comment type="similarity">
    <text evidence="1 3">Belongs to the type-B carboxylesterase/lipase family.</text>
</comment>
<feature type="domain" description="Carboxylesterase type B" evidence="4">
    <location>
        <begin position="116"/>
        <end position="499"/>
    </location>
</feature>
<dbReference type="Gene3D" id="3.40.50.1820">
    <property type="entry name" value="alpha/beta hydrolase"/>
    <property type="match status" value="1"/>
</dbReference>